<evidence type="ECO:0000256" key="1">
    <source>
        <dbReference type="ARBA" id="ARBA00022473"/>
    </source>
</evidence>
<feature type="domain" description="FZ" evidence="4">
    <location>
        <begin position="1"/>
        <end position="101"/>
    </location>
</feature>
<dbReference type="GO" id="GO:0017147">
    <property type="term" value="F:Wnt-protein binding"/>
    <property type="evidence" value="ECO:0007669"/>
    <property type="project" value="TreeGrafter"/>
</dbReference>
<dbReference type="InterPro" id="IPR015526">
    <property type="entry name" value="Frizzled/SFRP"/>
</dbReference>
<evidence type="ECO:0000313" key="7">
    <source>
        <dbReference type="RefSeq" id="XP_019644918.1"/>
    </source>
</evidence>
<dbReference type="Gene3D" id="1.10.2000.10">
    <property type="entry name" value="Frizzled cysteine-rich domain"/>
    <property type="match status" value="1"/>
</dbReference>
<dbReference type="KEGG" id="bbel:109485692"/>
<keyword evidence="2 3" id="KW-1015">Disulfide bond</keyword>
<dbReference type="GO" id="GO:0035567">
    <property type="term" value="P:non-canonical Wnt signaling pathway"/>
    <property type="evidence" value="ECO:0007669"/>
    <property type="project" value="TreeGrafter"/>
</dbReference>
<dbReference type="SMART" id="SM00063">
    <property type="entry name" value="FRI"/>
    <property type="match status" value="1"/>
</dbReference>
<organism evidence="6 7">
    <name type="scientific">Branchiostoma belcheri</name>
    <name type="common">Amphioxus</name>
    <dbReference type="NCBI Taxonomy" id="7741"/>
    <lineage>
        <taxon>Eukaryota</taxon>
        <taxon>Metazoa</taxon>
        <taxon>Chordata</taxon>
        <taxon>Cephalochordata</taxon>
        <taxon>Leptocardii</taxon>
        <taxon>Amphioxiformes</taxon>
        <taxon>Branchiostomatidae</taxon>
        <taxon>Branchiostoma</taxon>
    </lineage>
</organism>
<name>A0A6P5A5W9_BRABE</name>
<dbReference type="Pfam" id="PF01392">
    <property type="entry name" value="Fz"/>
    <property type="match status" value="1"/>
</dbReference>
<dbReference type="GO" id="GO:0060070">
    <property type="term" value="P:canonical Wnt signaling pathway"/>
    <property type="evidence" value="ECO:0007669"/>
    <property type="project" value="TreeGrafter"/>
</dbReference>
<dbReference type="PANTHER" id="PTHR11309:SF47">
    <property type="entry name" value="FRIZZLED"/>
    <property type="match status" value="1"/>
</dbReference>
<protein>
    <submittedName>
        <fullName evidence="7">Frizzled-2-like</fullName>
    </submittedName>
</protein>
<feature type="domain" description="Apple" evidence="5">
    <location>
        <begin position="124"/>
        <end position="170"/>
    </location>
</feature>
<dbReference type="Proteomes" id="UP000515135">
    <property type="component" value="Unplaced"/>
</dbReference>
<dbReference type="InterPro" id="IPR003609">
    <property type="entry name" value="Pan_app"/>
</dbReference>
<keyword evidence="1" id="KW-0217">Developmental protein</keyword>
<dbReference type="InterPro" id="IPR020067">
    <property type="entry name" value="Frizzled_dom"/>
</dbReference>
<dbReference type="GO" id="GO:0042813">
    <property type="term" value="F:Wnt receptor activity"/>
    <property type="evidence" value="ECO:0007669"/>
    <property type="project" value="TreeGrafter"/>
</dbReference>
<gene>
    <name evidence="7" type="primary">LOC109485692</name>
</gene>
<dbReference type="PANTHER" id="PTHR11309">
    <property type="entry name" value="FRIZZLED"/>
    <property type="match status" value="1"/>
</dbReference>
<dbReference type="AlphaFoldDB" id="A0A6P5A5W9"/>
<dbReference type="GO" id="GO:0005886">
    <property type="term" value="C:plasma membrane"/>
    <property type="evidence" value="ECO:0007669"/>
    <property type="project" value="TreeGrafter"/>
</dbReference>
<evidence type="ECO:0000259" key="4">
    <source>
        <dbReference type="PROSITE" id="PS50038"/>
    </source>
</evidence>
<dbReference type="PROSITE" id="PS50038">
    <property type="entry name" value="FZ"/>
    <property type="match status" value="1"/>
</dbReference>
<dbReference type="PROSITE" id="PS50948">
    <property type="entry name" value="PAN"/>
    <property type="match status" value="1"/>
</dbReference>
<evidence type="ECO:0000313" key="6">
    <source>
        <dbReference type="Proteomes" id="UP000515135"/>
    </source>
</evidence>
<proteinExistence type="predicted"/>
<evidence type="ECO:0000256" key="2">
    <source>
        <dbReference type="ARBA" id="ARBA00023157"/>
    </source>
</evidence>
<keyword evidence="6" id="KW-1185">Reference proteome</keyword>
<dbReference type="RefSeq" id="XP_019644918.1">
    <property type="nucleotide sequence ID" value="XM_019789359.1"/>
</dbReference>
<sequence>MYNMTALPNILGHTKQDEASLEVHQYYPLVKMGCSDVLDQFLCFVYAPPCTVLDSAIPPCRSLCESARGSCEGLMMKFGFAWPDNLDCSKFPEDHNLCLGTPVGKPANTKAPPVPGYQGRVGDCSGNEIWPLYGKGIQLEECARRCTDEADCVAFMYSEGNCHPKFQTYS</sequence>
<dbReference type="GeneID" id="109485692"/>
<reference evidence="7" key="1">
    <citation type="submission" date="2025-08" db="UniProtKB">
        <authorList>
            <consortium name="RefSeq"/>
        </authorList>
    </citation>
    <scope>IDENTIFICATION</scope>
    <source>
        <tissue evidence="7">Gonad</tissue>
    </source>
</reference>
<accession>A0A6P5A5W9</accession>
<dbReference type="SUPFAM" id="SSF63501">
    <property type="entry name" value="Frizzled cysteine-rich domain"/>
    <property type="match status" value="1"/>
</dbReference>
<dbReference type="OrthoDB" id="10063776at2759"/>
<evidence type="ECO:0000256" key="3">
    <source>
        <dbReference type="PROSITE-ProRule" id="PRU00090"/>
    </source>
</evidence>
<evidence type="ECO:0000259" key="5">
    <source>
        <dbReference type="PROSITE" id="PS50948"/>
    </source>
</evidence>
<dbReference type="InterPro" id="IPR036790">
    <property type="entry name" value="Frizzled_dom_sf"/>
</dbReference>
<comment type="caution">
    <text evidence="3">Lacks conserved residue(s) required for the propagation of feature annotation.</text>
</comment>
<feature type="disulfide bond" evidence="3">
    <location>
        <begin position="64"/>
        <end position="88"/>
    </location>
</feature>